<dbReference type="Proteomes" id="UP000334990">
    <property type="component" value="Unassembled WGS sequence"/>
</dbReference>
<evidence type="ECO:0000256" key="1">
    <source>
        <dbReference type="SAM" id="Phobius"/>
    </source>
</evidence>
<keyword evidence="1" id="KW-0812">Transmembrane</keyword>
<name>A0A5M3VQX2_9ACTN</name>
<dbReference type="PANTHER" id="PTHR40763:SF5">
    <property type="entry name" value="MEMBRANE PROTEIN"/>
    <property type="match status" value="1"/>
</dbReference>
<dbReference type="Pfam" id="PF08044">
    <property type="entry name" value="DUF1707"/>
    <property type="match status" value="1"/>
</dbReference>
<keyword evidence="1" id="KW-1133">Transmembrane helix</keyword>
<reference evidence="3 4" key="1">
    <citation type="submission" date="2019-10" db="EMBL/GenBank/DDBJ databases">
        <title>Whole genome shotgun sequence of Acrocarpospora corrugata NBRC 13972.</title>
        <authorList>
            <person name="Ichikawa N."/>
            <person name="Kimura A."/>
            <person name="Kitahashi Y."/>
            <person name="Komaki H."/>
            <person name="Oguchi A."/>
        </authorList>
    </citation>
    <scope>NUCLEOTIDE SEQUENCE [LARGE SCALE GENOMIC DNA]</scope>
    <source>
        <strain evidence="3 4">NBRC 13972</strain>
    </source>
</reference>
<dbReference type="PANTHER" id="PTHR40763">
    <property type="entry name" value="MEMBRANE PROTEIN-RELATED"/>
    <property type="match status" value="1"/>
</dbReference>
<accession>A0A5M3VQX2</accession>
<dbReference type="OrthoDB" id="3534574at2"/>
<dbReference type="RefSeq" id="WP_155334857.1">
    <property type="nucleotide sequence ID" value="NZ_BAAABN010000078.1"/>
</dbReference>
<organism evidence="3 4">
    <name type="scientific">Acrocarpospora corrugata</name>
    <dbReference type="NCBI Taxonomy" id="35763"/>
    <lineage>
        <taxon>Bacteria</taxon>
        <taxon>Bacillati</taxon>
        <taxon>Actinomycetota</taxon>
        <taxon>Actinomycetes</taxon>
        <taxon>Streptosporangiales</taxon>
        <taxon>Streptosporangiaceae</taxon>
        <taxon>Acrocarpospora</taxon>
    </lineage>
</organism>
<sequence>MPAGFDRPPSRSDLRIGDRERDQVTSALHDAFAQGRITREELDERLETTLTARTAGDLRTVLADLVSADDPVNPVSPLPGPPYPYRGDLATWGHHYAMARRHADRRAERRAHHAHWAGRRRSGPPPLVPAILVFLLIAGAVTGSLFIVLKVAMFVLIGSVVFGIVRHRHARR</sequence>
<keyword evidence="4" id="KW-1185">Reference proteome</keyword>
<protein>
    <recommendedName>
        <fullName evidence="2">DUF1707 domain-containing protein</fullName>
    </recommendedName>
</protein>
<proteinExistence type="predicted"/>
<feature type="domain" description="DUF1707" evidence="2">
    <location>
        <begin position="14"/>
        <end position="65"/>
    </location>
</feature>
<comment type="caution">
    <text evidence="3">The sequence shown here is derived from an EMBL/GenBank/DDBJ whole genome shotgun (WGS) entry which is preliminary data.</text>
</comment>
<gene>
    <name evidence="3" type="ORF">Acor_04810</name>
</gene>
<dbReference type="EMBL" id="BLAD01000036">
    <property type="protein sequence ID" value="GER98419.1"/>
    <property type="molecule type" value="Genomic_DNA"/>
</dbReference>
<evidence type="ECO:0000313" key="4">
    <source>
        <dbReference type="Proteomes" id="UP000334990"/>
    </source>
</evidence>
<feature type="transmembrane region" description="Helical" evidence="1">
    <location>
        <begin position="147"/>
        <end position="165"/>
    </location>
</feature>
<dbReference type="InterPro" id="IPR012551">
    <property type="entry name" value="DUF1707_SHOCT-like"/>
</dbReference>
<keyword evidence="1" id="KW-0472">Membrane</keyword>
<dbReference type="AlphaFoldDB" id="A0A5M3VQX2"/>
<evidence type="ECO:0000259" key="2">
    <source>
        <dbReference type="Pfam" id="PF08044"/>
    </source>
</evidence>
<evidence type="ECO:0000313" key="3">
    <source>
        <dbReference type="EMBL" id="GER98419.1"/>
    </source>
</evidence>